<evidence type="ECO:0008006" key="4">
    <source>
        <dbReference type="Google" id="ProtNLM"/>
    </source>
</evidence>
<dbReference type="Proteomes" id="UP000692954">
    <property type="component" value="Unassembled WGS sequence"/>
</dbReference>
<keyword evidence="1" id="KW-0812">Transmembrane</keyword>
<name>A0A8S1RPS9_9CILI</name>
<feature type="transmembrane region" description="Helical" evidence="1">
    <location>
        <begin position="134"/>
        <end position="154"/>
    </location>
</feature>
<dbReference type="AlphaFoldDB" id="A0A8S1RPS9"/>
<sequence>MIYREKGERLSEQIQSQLKSTERRITFNQLFSSKQRFHLFIGISLASLQFQYLINYKIFMLDNWQSIIKVYLQLFQSLQQQVIWNIYDLYYIKCINKKGIQKYGTLLRFVSLLILTFIMSNSRGNTTFGQYQILFKYSLIYLVLDFHQVHYYLFIQLKYYQIWSQYKWINKLNVCSFSNLDVSNYCLV</sequence>
<keyword evidence="1" id="KW-0472">Membrane</keyword>
<accession>A0A8S1RPS9</accession>
<keyword evidence="3" id="KW-1185">Reference proteome</keyword>
<feature type="transmembrane region" description="Helical" evidence="1">
    <location>
        <begin position="105"/>
        <end position="122"/>
    </location>
</feature>
<evidence type="ECO:0000313" key="2">
    <source>
        <dbReference type="EMBL" id="CAD8128654.1"/>
    </source>
</evidence>
<reference evidence="2" key="1">
    <citation type="submission" date="2021-01" db="EMBL/GenBank/DDBJ databases">
        <authorList>
            <consortium name="Genoscope - CEA"/>
            <person name="William W."/>
        </authorList>
    </citation>
    <scope>NUCLEOTIDE SEQUENCE</scope>
</reference>
<keyword evidence="1" id="KW-1133">Transmembrane helix</keyword>
<comment type="caution">
    <text evidence="2">The sequence shown here is derived from an EMBL/GenBank/DDBJ whole genome shotgun (WGS) entry which is preliminary data.</text>
</comment>
<dbReference type="EMBL" id="CAJJDN010000193">
    <property type="protein sequence ID" value="CAD8128654.1"/>
    <property type="molecule type" value="Genomic_DNA"/>
</dbReference>
<gene>
    <name evidence="2" type="ORF">PSON_ATCC_30995.1.T1930007</name>
</gene>
<protein>
    <recommendedName>
        <fullName evidence="4">Transmembrane protein</fullName>
    </recommendedName>
</protein>
<evidence type="ECO:0000256" key="1">
    <source>
        <dbReference type="SAM" id="Phobius"/>
    </source>
</evidence>
<evidence type="ECO:0000313" key="3">
    <source>
        <dbReference type="Proteomes" id="UP000692954"/>
    </source>
</evidence>
<dbReference type="OrthoDB" id="6612291at2759"/>
<proteinExistence type="predicted"/>
<organism evidence="2 3">
    <name type="scientific">Paramecium sonneborni</name>
    <dbReference type="NCBI Taxonomy" id="65129"/>
    <lineage>
        <taxon>Eukaryota</taxon>
        <taxon>Sar</taxon>
        <taxon>Alveolata</taxon>
        <taxon>Ciliophora</taxon>
        <taxon>Intramacronucleata</taxon>
        <taxon>Oligohymenophorea</taxon>
        <taxon>Peniculida</taxon>
        <taxon>Parameciidae</taxon>
        <taxon>Paramecium</taxon>
    </lineage>
</organism>